<dbReference type="Proteomes" id="UP000002377">
    <property type="component" value="Chromosome"/>
</dbReference>
<evidence type="ECO:0000313" key="2">
    <source>
        <dbReference type="EMBL" id="ADG82754.1"/>
    </source>
</evidence>
<evidence type="ECO:0000256" key="1">
    <source>
        <dbReference type="SAM" id="MobiDB-lite"/>
    </source>
</evidence>
<dbReference type="AlphaFoldDB" id="D5X834"/>
<dbReference type="EMBL" id="CP002028">
    <property type="protein sequence ID" value="ADG82754.1"/>
    <property type="molecule type" value="Genomic_DNA"/>
</dbReference>
<reference evidence="2 3" key="1">
    <citation type="submission" date="2010-05" db="EMBL/GenBank/DDBJ databases">
        <title>Complete sequence of Thermincola sp. JR.</title>
        <authorList>
            <consortium name="US DOE Joint Genome Institute"/>
            <person name="Lucas S."/>
            <person name="Copeland A."/>
            <person name="Lapidus A."/>
            <person name="Cheng J.-F."/>
            <person name="Bruce D."/>
            <person name="Goodwin L."/>
            <person name="Pitluck S."/>
            <person name="Chertkov O."/>
            <person name="Detter J.C."/>
            <person name="Han C."/>
            <person name="Tapia R."/>
            <person name="Land M."/>
            <person name="Hauser L."/>
            <person name="Kyrpides N."/>
            <person name="Mikhailova N."/>
            <person name="Hazen T.C."/>
            <person name="Woyke T."/>
        </authorList>
    </citation>
    <scope>NUCLEOTIDE SEQUENCE [LARGE SCALE GENOMIC DNA]</scope>
    <source>
        <strain evidence="2 3">JR</strain>
    </source>
</reference>
<keyword evidence="3" id="KW-1185">Reference proteome</keyword>
<protein>
    <submittedName>
        <fullName evidence="2">Uncharacterized protein</fullName>
    </submittedName>
</protein>
<gene>
    <name evidence="2" type="ordered locus">TherJR_1905</name>
</gene>
<dbReference type="KEGG" id="tjr:TherJR_1905"/>
<organism evidence="2 3">
    <name type="scientific">Thermincola potens (strain JR)</name>
    <dbReference type="NCBI Taxonomy" id="635013"/>
    <lineage>
        <taxon>Bacteria</taxon>
        <taxon>Bacillati</taxon>
        <taxon>Bacillota</taxon>
        <taxon>Clostridia</taxon>
        <taxon>Eubacteriales</taxon>
        <taxon>Thermincolaceae</taxon>
        <taxon>Thermincola</taxon>
    </lineage>
</organism>
<dbReference type="STRING" id="635013.TherJR_1905"/>
<evidence type="ECO:0000313" key="3">
    <source>
        <dbReference type="Proteomes" id="UP000002377"/>
    </source>
</evidence>
<proteinExistence type="predicted"/>
<name>D5X834_THEPJ</name>
<sequence length="83" mass="9032">MLKGLYTGSGEAGSEFLCRKDESRYKRGGTLQPTEGPAAAGNQGGTAKQTFRPWSGFALPDERFFSLKFFQCLGKGGMGFDRK</sequence>
<accession>D5X834</accession>
<feature type="region of interest" description="Disordered" evidence="1">
    <location>
        <begin position="26"/>
        <end position="46"/>
    </location>
</feature>
<dbReference type="HOGENOM" id="CLU_2541493_0_0_9"/>